<reference evidence="1 2" key="1">
    <citation type="submission" date="2018-11" db="EMBL/GenBank/DDBJ databases">
        <authorList>
            <person name="Kuo S.-C."/>
            <person name="Chen F.-J."/>
            <person name="Liao Y.-C."/>
        </authorList>
    </citation>
    <scope>NUCLEOTIDE SEQUENCE [LARGE SCALE GENOMIC DNA]</scope>
    <source>
        <strain evidence="1 2">2014S06-099</strain>
    </source>
</reference>
<dbReference type="AlphaFoldDB" id="A0A3G6YKC0"/>
<protein>
    <submittedName>
        <fullName evidence="1">Uncharacterized protein</fullName>
    </submittedName>
</protein>
<organism evidence="1 2">
    <name type="scientific">Acinetobacter pittii</name>
    <name type="common">Acinetobacter genomosp. 3</name>
    <dbReference type="NCBI Taxonomy" id="48296"/>
    <lineage>
        <taxon>Bacteria</taxon>
        <taxon>Pseudomonadati</taxon>
        <taxon>Pseudomonadota</taxon>
        <taxon>Gammaproteobacteria</taxon>
        <taxon>Moraxellales</taxon>
        <taxon>Moraxellaceae</taxon>
        <taxon>Acinetobacter</taxon>
        <taxon>Acinetobacter calcoaceticus/baumannii complex</taxon>
    </lineage>
</organism>
<gene>
    <name evidence="1" type="ORF">DKE52_005710</name>
</gene>
<reference evidence="1 2" key="2">
    <citation type="submission" date="2018-12" db="EMBL/GenBank/DDBJ databases">
        <title>Molecular Epidemiology of Emerging Carbapenem-Resistance in Acinetobacter nosocomialis and Acinetobacter pittii in Taiwan, 2010-2014.</title>
        <authorList>
            <person name="Huang W.-C."/>
            <person name="Wang H.-Y."/>
            <person name="Lai J.-F."/>
            <person name="Lauderdale T.-L."/>
            <person name="Sytwu H.-K."/>
        </authorList>
    </citation>
    <scope>NUCLEOTIDE SEQUENCE [LARGE SCALE GENOMIC DNA]</scope>
    <source>
        <strain evidence="1 2">2014S06-099</strain>
    </source>
</reference>
<dbReference type="EMBL" id="CP033540">
    <property type="protein sequence ID" value="AZC00265.1"/>
    <property type="molecule type" value="Genomic_DNA"/>
</dbReference>
<name>A0A3G6YKC0_ACIPI</name>
<evidence type="ECO:0000313" key="2">
    <source>
        <dbReference type="Proteomes" id="UP000254410"/>
    </source>
</evidence>
<accession>A0A3G6YKC0</accession>
<proteinExistence type="predicted"/>
<evidence type="ECO:0000313" key="1">
    <source>
        <dbReference type="EMBL" id="AZC00265.1"/>
    </source>
</evidence>
<dbReference type="Proteomes" id="UP000254410">
    <property type="component" value="Chromosome"/>
</dbReference>
<sequence length="70" mass="8239">MHFVKKVALDNWLNEHKFSLVWMIGGEKQLFNDSSTFFGRLNFNGFFEIINNEIVGRTWTEELLPSSEDN</sequence>